<name>A0A0G0G4I6_9BACT</name>
<evidence type="ECO:0000313" key="3">
    <source>
        <dbReference type="Proteomes" id="UP000034536"/>
    </source>
</evidence>
<dbReference type="InterPro" id="IPR034139">
    <property type="entry name" value="TOPRIM_OLD"/>
</dbReference>
<dbReference type="InterPro" id="IPR051396">
    <property type="entry name" value="Bact_Antivir_Def_Nuclease"/>
</dbReference>
<dbReference type="SUPFAM" id="SSF52540">
    <property type="entry name" value="P-loop containing nucleoside triphosphate hydrolases"/>
    <property type="match status" value="1"/>
</dbReference>
<comment type="caution">
    <text evidence="2">The sequence shown here is derived from an EMBL/GenBank/DDBJ whole genome shotgun (WGS) entry which is preliminary data.</text>
</comment>
<dbReference type="PANTHER" id="PTHR43581:SF4">
    <property type="entry name" value="ATP_GTP PHOSPHATASE"/>
    <property type="match status" value="1"/>
</dbReference>
<accession>A0A0G0G4I6</accession>
<dbReference type="EMBL" id="LBQX01000018">
    <property type="protein sequence ID" value="KKP86617.1"/>
    <property type="molecule type" value="Genomic_DNA"/>
</dbReference>
<dbReference type="Gene3D" id="3.40.50.300">
    <property type="entry name" value="P-loop containing nucleotide triphosphate hydrolases"/>
    <property type="match status" value="1"/>
</dbReference>
<sequence>DGNQYLGLSRSSLNSKVISLWDEKEKKYKNEAGIDAPLKKLFEANFVWADTNPNEEATFGSTSICGNLLKEIVKKFEETDEFKTFSTLFNKTFNDEDSGLKKDLKRIEEKTQDIFLEQFGKAKISFHFDELKTETFFKNTKIEIDDGTPTYMEEKGSGMQRSVALALLHPQAQKKLSNALVEISKSRQVFITTHSPYFINKELLTNVYHFENKEGIKILPTEESKTILIDVNKDFLNTDIREIFFAKKVLCVEGKTDFNRFLIFFSGILDDFSDWTIVKMNSKDEAKKFWKLLRCFCTDFKIILDLDALCGKQKNKLGIESEMNTFKHFFTNDEVQNKIISLGKKNKTELLDSNLTEEEKKVKKIISELLRKEGIFVLQQGEIEDYLDRSGNLIEENKKAELEAIFKQD</sequence>
<dbReference type="PATRIC" id="fig|1618479.3.peg.319"/>
<feature type="domain" description="OLD protein-like TOPRIM" evidence="1">
    <location>
        <begin position="244"/>
        <end position="307"/>
    </location>
</feature>
<organism evidence="2 3">
    <name type="scientific">Candidatus Roizmanbacteria bacterium GW2011_GWA2_35_8</name>
    <dbReference type="NCBI Taxonomy" id="1618479"/>
    <lineage>
        <taxon>Bacteria</taxon>
        <taxon>Candidatus Roizmaniibacteriota</taxon>
    </lineage>
</organism>
<evidence type="ECO:0000259" key="1">
    <source>
        <dbReference type="Pfam" id="PF20469"/>
    </source>
</evidence>
<dbReference type="InterPro" id="IPR027417">
    <property type="entry name" value="P-loop_NTPase"/>
</dbReference>
<dbReference type="AlphaFoldDB" id="A0A0G0G4I6"/>
<dbReference type="PANTHER" id="PTHR43581">
    <property type="entry name" value="ATP/GTP PHOSPHATASE"/>
    <property type="match status" value="1"/>
</dbReference>
<dbReference type="Pfam" id="PF20469">
    <property type="entry name" value="OLD-like_TOPRIM"/>
    <property type="match status" value="1"/>
</dbReference>
<evidence type="ECO:0000313" key="2">
    <source>
        <dbReference type="EMBL" id="KKP86617.1"/>
    </source>
</evidence>
<gene>
    <name evidence="2" type="ORF">UR89_C0018G0012</name>
</gene>
<protein>
    <recommendedName>
        <fullName evidence="1">OLD protein-like TOPRIM domain-containing protein</fullName>
    </recommendedName>
</protein>
<reference evidence="2 3" key="1">
    <citation type="journal article" date="2015" name="Nature">
        <title>rRNA introns, odd ribosomes, and small enigmatic genomes across a large radiation of phyla.</title>
        <authorList>
            <person name="Brown C.T."/>
            <person name="Hug L.A."/>
            <person name="Thomas B.C."/>
            <person name="Sharon I."/>
            <person name="Castelle C.J."/>
            <person name="Singh A."/>
            <person name="Wilkins M.J."/>
            <person name="Williams K.H."/>
            <person name="Banfield J.F."/>
        </authorList>
    </citation>
    <scope>NUCLEOTIDE SEQUENCE [LARGE SCALE GENOMIC DNA]</scope>
</reference>
<feature type="non-terminal residue" evidence="2">
    <location>
        <position position="1"/>
    </location>
</feature>
<proteinExistence type="predicted"/>
<dbReference type="Proteomes" id="UP000034536">
    <property type="component" value="Unassembled WGS sequence"/>
</dbReference>